<organism evidence="1 2">
    <name type="scientific">Phytophthora megakarya</name>
    <dbReference type="NCBI Taxonomy" id="4795"/>
    <lineage>
        <taxon>Eukaryota</taxon>
        <taxon>Sar</taxon>
        <taxon>Stramenopiles</taxon>
        <taxon>Oomycota</taxon>
        <taxon>Peronosporomycetes</taxon>
        <taxon>Peronosporales</taxon>
        <taxon>Peronosporaceae</taxon>
        <taxon>Phytophthora</taxon>
    </lineage>
</organism>
<dbReference type="EMBL" id="NBNE01017920">
    <property type="protein sequence ID" value="OWY92500.1"/>
    <property type="molecule type" value="Genomic_DNA"/>
</dbReference>
<protein>
    <submittedName>
        <fullName evidence="1">Uncharacterized protein</fullName>
    </submittedName>
</protein>
<accession>A0A225UHR4</accession>
<gene>
    <name evidence="1" type="ORF">PHMEG_00038468</name>
</gene>
<name>A0A225UHR4_9STRA</name>
<dbReference type="OrthoDB" id="126849at2759"/>
<evidence type="ECO:0000313" key="2">
    <source>
        <dbReference type="Proteomes" id="UP000198211"/>
    </source>
</evidence>
<reference evidence="2" key="1">
    <citation type="submission" date="2017-03" db="EMBL/GenBank/DDBJ databases">
        <title>Phytopthora megakarya and P. palmivora, two closely related causual agents of cacao black pod achieved similar genome size and gene model numbers by different mechanisms.</title>
        <authorList>
            <person name="Ali S."/>
            <person name="Shao J."/>
            <person name="Larry D.J."/>
            <person name="Kronmiller B."/>
            <person name="Shen D."/>
            <person name="Strem M.D."/>
            <person name="Melnick R.L."/>
            <person name="Guiltinan M.J."/>
            <person name="Tyler B.M."/>
            <person name="Meinhardt L.W."/>
            <person name="Bailey B.A."/>
        </authorList>
    </citation>
    <scope>NUCLEOTIDE SEQUENCE [LARGE SCALE GENOMIC DNA]</scope>
    <source>
        <strain evidence="2">zdho120</strain>
    </source>
</reference>
<proteinExistence type="predicted"/>
<sequence>RAWTAKRTQTAYSSYRRGISAWIQQNKEDSGRDFEDFLLSKMNASEHVLKVATLSGYRSAIKDIYIQKKSALPSAYEDGMKSIFAGLKQIEAMRNQLGAGEAKMAGLEDGGFARLFFTLPWNLMCRPQSVESIYSGHSSNQDDSIGIIFHKCKTNQDGSGPKDPTHLHEPIQTVGVLHYLTCCVLGLFSTPRSWASISWIVTAKCLLEH</sequence>
<dbReference type="Proteomes" id="UP000198211">
    <property type="component" value="Unassembled WGS sequence"/>
</dbReference>
<keyword evidence="2" id="KW-1185">Reference proteome</keyword>
<evidence type="ECO:0000313" key="1">
    <source>
        <dbReference type="EMBL" id="OWY92500.1"/>
    </source>
</evidence>
<dbReference type="AlphaFoldDB" id="A0A225UHR4"/>
<comment type="caution">
    <text evidence="1">The sequence shown here is derived from an EMBL/GenBank/DDBJ whole genome shotgun (WGS) entry which is preliminary data.</text>
</comment>
<feature type="non-terminal residue" evidence="1">
    <location>
        <position position="1"/>
    </location>
</feature>